<comment type="caution">
    <text evidence="2">The sequence shown here is derived from an EMBL/GenBank/DDBJ whole genome shotgun (WGS) entry which is preliminary data.</text>
</comment>
<proteinExistence type="predicted"/>
<keyword evidence="1" id="KW-1133">Transmembrane helix</keyword>
<dbReference type="Proteomes" id="UP000271227">
    <property type="component" value="Unassembled WGS sequence"/>
</dbReference>
<evidence type="ECO:0000256" key="1">
    <source>
        <dbReference type="SAM" id="Phobius"/>
    </source>
</evidence>
<organism evidence="2 3">
    <name type="scientific">Eilatimonas milleporae</name>
    <dbReference type="NCBI Taxonomy" id="911205"/>
    <lineage>
        <taxon>Bacteria</taxon>
        <taxon>Pseudomonadati</taxon>
        <taxon>Pseudomonadota</taxon>
        <taxon>Alphaproteobacteria</taxon>
        <taxon>Kordiimonadales</taxon>
        <taxon>Kordiimonadaceae</taxon>
        <taxon>Eilatimonas</taxon>
    </lineage>
</organism>
<keyword evidence="3" id="KW-1185">Reference proteome</keyword>
<keyword evidence="1" id="KW-0472">Membrane</keyword>
<reference evidence="2 3" key="1">
    <citation type="submission" date="2018-10" db="EMBL/GenBank/DDBJ databases">
        <title>Genomic Encyclopedia of Archaeal and Bacterial Type Strains, Phase II (KMG-II): from individual species to whole genera.</title>
        <authorList>
            <person name="Goeker M."/>
        </authorList>
    </citation>
    <scope>NUCLEOTIDE SEQUENCE [LARGE SCALE GENOMIC DNA]</scope>
    <source>
        <strain evidence="2 3">DSM 25217</strain>
    </source>
</reference>
<feature type="transmembrane region" description="Helical" evidence="1">
    <location>
        <begin position="82"/>
        <end position="101"/>
    </location>
</feature>
<dbReference type="AlphaFoldDB" id="A0A3M0CED4"/>
<dbReference type="RefSeq" id="WP_147453550.1">
    <property type="nucleotide sequence ID" value="NZ_REFR01000011.1"/>
</dbReference>
<evidence type="ECO:0000313" key="3">
    <source>
        <dbReference type="Proteomes" id="UP000271227"/>
    </source>
</evidence>
<dbReference type="InParanoid" id="A0A3M0CED4"/>
<sequence>MTHARDMTAPEPGAGGLFPRRGLRLFLAGPVALIASVAAIVGLGLYAPVGPVDRIILPIIVFPFLYVGFFFLVLMTGRLWPSALLLSAVIAGNALLIAGAMT</sequence>
<evidence type="ECO:0000313" key="2">
    <source>
        <dbReference type="EMBL" id="RMB08181.1"/>
    </source>
</evidence>
<name>A0A3M0CED4_9PROT</name>
<keyword evidence="1" id="KW-0812">Transmembrane</keyword>
<gene>
    <name evidence="2" type="ORF">BXY39_2277</name>
</gene>
<dbReference type="EMBL" id="REFR01000011">
    <property type="protein sequence ID" value="RMB08181.1"/>
    <property type="molecule type" value="Genomic_DNA"/>
</dbReference>
<accession>A0A3M0CED4</accession>
<protein>
    <submittedName>
        <fullName evidence="2">Uncharacterized protein</fullName>
    </submittedName>
</protein>
<feature type="transmembrane region" description="Helical" evidence="1">
    <location>
        <begin position="25"/>
        <end position="49"/>
    </location>
</feature>
<feature type="transmembrane region" description="Helical" evidence="1">
    <location>
        <begin position="55"/>
        <end position="75"/>
    </location>
</feature>